<protein>
    <submittedName>
        <fullName evidence="2">Uncharacterized protein</fullName>
    </submittedName>
</protein>
<dbReference type="OrthoDB" id="2861041at2"/>
<organism evidence="2 3">
    <name type="scientific">Peribacillus deserti</name>
    <dbReference type="NCBI Taxonomy" id="673318"/>
    <lineage>
        <taxon>Bacteria</taxon>
        <taxon>Bacillati</taxon>
        <taxon>Bacillota</taxon>
        <taxon>Bacilli</taxon>
        <taxon>Bacillales</taxon>
        <taxon>Bacillaceae</taxon>
        <taxon>Peribacillus</taxon>
    </lineage>
</organism>
<feature type="signal peptide" evidence="1">
    <location>
        <begin position="1"/>
        <end position="24"/>
    </location>
</feature>
<keyword evidence="3" id="KW-1185">Reference proteome</keyword>
<reference evidence="2 3" key="1">
    <citation type="submission" date="2017-11" db="EMBL/GenBank/DDBJ databases">
        <title>Comparitive Functional Genomics of Dry Heat Resistant strains isolated from the Viking Spacecraft.</title>
        <authorList>
            <person name="Seuylemezian A."/>
            <person name="Cooper K."/>
            <person name="Vaishampayan P."/>
        </authorList>
    </citation>
    <scope>NUCLEOTIDE SEQUENCE [LARGE SCALE GENOMIC DNA]</scope>
    <source>
        <strain evidence="2 3">V1-29</strain>
    </source>
</reference>
<proteinExistence type="predicted"/>
<dbReference type="AlphaFoldDB" id="A0A2N5M6M3"/>
<dbReference type="EMBL" id="PGUY01000030">
    <property type="protein sequence ID" value="PLT30009.1"/>
    <property type="molecule type" value="Genomic_DNA"/>
</dbReference>
<dbReference type="Proteomes" id="UP000234748">
    <property type="component" value="Unassembled WGS sequence"/>
</dbReference>
<accession>A0A2N5M6M3</accession>
<evidence type="ECO:0000313" key="3">
    <source>
        <dbReference type="Proteomes" id="UP000234748"/>
    </source>
</evidence>
<gene>
    <name evidence="2" type="ORF">CUU66_10055</name>
</gene>
<evidence type="ECO:0000313" key="2">
    <source>
        <dbReference type="EMBL" id="PLT30009.1"/>
    </source>
</evidence>
<name>A0A2N5M6M3_9BACI</name>
<evidence type="ECO:0000256" key="1">
    <source>
        <dbReference type="SAM" id="SignalP"/>
    </source>
</evidence>
<feature type="chain" id="PRO_5014781982" evidence="1">
    <location>
        <begin position="25"/>
        <end position="151"/>
    </location>
</feature>
<keyword evidence="1" id="KW-0732">Signal</keyword>
<dbReference type="RefSeq" id="WP_101641673.1">
    <property type="nucleotide sequence ID" value="NZ_PGUY01000030.1"/>
</dbReference>
<sequence length="151" mass="16891">MLKRSLVFVFAMLFTLSFGSMAFASEDQQTDISKGLQIIEEANAAIDYLISEAVEKSAALQSEHLEKVSNLQNDAALTDAEKEVKITEETQNYNAELDELIVKLQDTAVELTNEGIEKAAEYGVYGQCEWKLVEIADRAVWVDPIRVIGWE</sequence>
<comment type="caution">
    <text evidence="2">The sequence shown here is derived from an EMBL/GenBank/DDBJ whole genome shotgun (WGS) entry which is preliminary data.</text>
</comment>